<dbReference type="Proteomes" id="UP000054248">
    <property type="component" value="Unassembled WGS sequence"/>
</dbReference>
<dbReference type="AlphaFoldDB" id="A0A0C3PYS4"/>
<reference evidence="3" key="2">
    <citation type="submission" date="2015-01" db="EMBL/GenBank/DDBJ databases">
        <title>Evolutionary Origins and Diversification of the Mycorrhizal Mutualists.</title>
        <authorList>
            <consortium name="DOE Joint Genome Institute"/>
            <consortium name="Mycorrhizal Genomics Consortium"/>
            <person name="Kohler A."/>
            <person name="Kuo A."/>
            <person name="Nagy L.G."/>
            <person name="Floudas D."/>
            <person name="Copeland A."/>
            <person name="Barry K.W."/>
            <person name="Cichocki N."/>
            <person name="Veneault-Fourrey C."/>
            <person name="LaButti K."/>
            <person name="Lindquist E.A."/>
            <person name="Lipzen A."/>
            <person name="Lundell T."/>
            <person name="Morin E."/>
            <person name="Murat C."/>
            <person name="Riley R."/>
            <person name="Ohm R."/>
            <person name="Sun H."/>
            <person name="Tunlid A."/>
            <person name="Henrissat B."/>
            <person name="Grigoriev I.V."/>
            <person name="Hibbett D.S."/>
            <person name="Martin F."/>
        </authorList>
    </citation>
    <scope>NUCLEOTIDE SEQUENCE [LARGE SCALE GENOMIC DNA]</scope>
    <source>
        <strain evidence="3">MUT 4182</strain>
    </source>
</reference>
<name>A0A0C3PYS4_9AGAM</name>
<protein>
    <recommendedName>
        <fullName evidence="4">SAP domain-containing protein</fullName>
    </recommendedName>
</protein>
<dbReference type="STRING" id="1051891.A0A0C3PYS4"/>
<feature type="compositionally biased region" description="Low complexity" evidence="1">
    <location>
        <begin position="7"/>
        <end position="21"/>
    </location>
</feature>
<dbReference type="EMBL" id="KN823171">
    <property type="protein sequence ID" value="KIO20520.1"/>
    <property type="molecule type" value="Genomic_DNA"/>
</dbReference>
<feature type="region of interest" description="Disordered" evidence="1">
    <location>
        <begin position="1"/>
        <end position="24"/>
    </location>
</feature>
<reference evidence="2 3" key="1">
    <citation type="submission" date="2014-04" db="EMBL/GenBank/DDBJ databases">
        <authorList>
            <consortium name="DOE Joint Genome Institute"/>
            <person name="Kuo A."/>
            <person name="Girlanda M."/>
            <person name="Perotto S."/>
            <person name="Kohler A."/>
            <person name="Nagy L.G."/>
            <person name="Floudas D."/>
            <person name="Copeland A."/>
            <person name="Barry K.W."/>
            <person name="Cichocki N."/>
            <person name="Veneault-Fourrey C."/>
            <person name="LaButti K."/>
            <person name="Lindquist E.A."/>
            <person name="Lipzen A."/>
            <person name="Lundell T."/>
            <person name="Morin E."/>
            <person name="Murat C."/>
            <person name="Sun H."/>
            <person name="Tunlid A."/>
            <person name="Henrissat B."/>
            <person name="Grigoriev I.V."/>
            <person name="Hibbett D.S."/>
            <person name="Martin F."/>
            <person name="Nordberg H.P."/>
            <person name="Cantor M.N."/>
            <person name="Hua S.X."/>
        </authorList>
    </citation>
    <scope>NUCLEOTIDE SEQUENCE [LARGE SCALE GENOMIC DNA]</scope>
    <source>
        <strain evidence="2 3">MUT 4182</strain>
    </source>
</reference>
<dbReference type="HOGENOM" id="CLU_1653433_0_0_1"/>
<evidence type="ECO:0008006" key="4">
    <source>
        <dbReference type="Google" id="ProtNLM"/>
    </source>
</evidence>
<feature type="region of interest" description="Disordered" evidence="1">
    <location>
        <begin position="137"/>
        <end position="160"/>
    </location>
</feature>
<proteinExistence type="predicted"/>
<evidence type="ECO:0000313" key="2">
    <source>
        <dbReference type="EMBL" id="KIO20520.1"/>
    </source>
</evidence>
<evidence type="ECO:0000313" key="3">
    <source>
        <dbReference type="Proteomes" id="UP000054248"/>
    </source>
</evidence>
<dbReference type="PANTHER" id="PTHR38045">
    <property type="entry name" value="CHROMOSOME 1, WHOLE GENOME SHOTGUN SEQUENCE"/>
    <property type="match status" value="1"/>
</dbReference>
<dbReference type="PANTHER" id="PTHR38045:SF1">
    <property type="entry name" value="HEPARINASE II_III-LIKE PROTEIN"/>
    <property type="match status" value="1"/>
</dbReference>
<organism evidence="2 3">
    <name type="scientific">Tulasnella calospora MUT 4182</name>
    <dbReference type="NCBI Taxonomy" id="1051891"/>
    <lineage>
        <taxon>Eukaryota</taxon>
        <taxon>Fungi</taxon>
        <taxon>Dikarya</taxon>
        <taxon>Basidiomycota</taxon>
        <taxon>Agaricomycotina</taxon>
        <taxon>Agaricomycetes</taxon>
        <taxon>Cantharellales</taxon>
        <taxon>Tulasnellaceae</taxon>
        <taxon>Tulasnella</taxon>
    </lineage>
</organism>
<keyword evidence="3" id="KW-1185">Reference proteome</keyword>
<evidence type="ECO:0000256" key="1">
    <source>
        <dbReference type="SAM" id="MobiDB-lite"/>
    </source>
</evidence>
<gene>
    <name evidence="2" type="ORF">M407DRAFT_29836</name>
</gene>
<sequence length="160" mass="16828">MSSPTMHSHAPPAPNHSASSPLSGTGQSVAVYPGLGLTPQPGSWTETASYRYFGTAFHAEMASSLLIATGRACSLLDSNPSFATAGLSMLSGNQQSFDYGDLGLIKYSATATKHGLKANGGKEHLVQQLATYFEDQAAPSTSRTTGSTSQSYKRRLVDHE</sequence>
<feature type="compositionally biased region" description="Low complexity" evidence="1">
    <location>
        <begin position="140"/>
        <end position="151"/>
    </location>
</feature>
<accession>A0A0C3PYS4</accession>